<evidence type="ECO:0000256" key="1">
    <source>
        <dbReference type="SAM" id="Phobius"/>
    </source>
</evidence>
<sequence>MLLLLTSTLVGRPLQRRDVCTGNRCGSPTDGIDANKSDQGDDGKGLDKYVGIIMAVAFVVLLFVLWVAFANWPKRKLRQWFRRKDDVEKIEAVDLTEAAGKVAKPAKAAFVDEKNAKHDVDAGYLEGRRYVSHFLTACPSFSYHFHSDPVSML</sequence>
<proteinExistence type="predicted"/>
<accession>A0AA39N3G2</accession>
<name>A0AA39N3G2_9AGAR</name>
<evidence type="ECO:0000313" key="2">
    <source>
        <dbReference type="EMBL" id="KAK0456512.1"/>
    </source>
</evidence>
<dbReference type="AlphaFoldDB" id="A0AA39N3G2"/>
<reference evidence="2" key="1">
    <citation type="submission" date="2023-06" db="EMBL/GenBank/DDBJ databases">
        <authorList>
            <consortium name="Lawrence Berkeley National Laboratory"/>
            <person name="Ahrendt S."/>
            <person name="Sahu N."/>
            <person name="Indic B."/>
            <person name="Wong-Bajracharya J."/>
            <person name="Merenyi Z."/>
            <person name="Ke H.-M."/>
            <person name="Monk M."/>
            <person name="Kocsube S."/>
            <person name="Drula E."/>
            <person name="Lipzen A."/>
            <person name="Balint B."/>
            <person name="Henrissat B."/>
            <person name="Andreopoulos B."/>
            <person name="Martin F.M."/>
            <person name="Harder C.B."/>
            <person name="Rigling D."/>
            <person name="Ford K.L."/>
            <person name="Foster G.D."/>
            <person name="Pangilinan J."/>
            <person name="Papanicolaou A."/>
            <person name="Barry K."/>
            <person name="LaButti K."/>
            <person name="Viragh M."/>
            <person name="Koriabine M."/>
            <person name="Yan M."/>
            <person name="Riley R."/>
            <person name="Champramary S."/>
            <person name="Plett K.L."/>
            <person name="Tsai I.J."/>
            <person name="Slot J."/>
            <person name="Sipos G."/>
            <person name="Plett J."/>
            <person name="Nagy L.G."/>
            <person name="Grigoriev I.V."/>
        </authorList>
    </citation>
    <scope>NUCLEOTIDE SEQUENCE</scope>
    <source>
        <strain evidence="2">FPL87.14</strain>
    </source>
</reference>
<dbReference type="Proteomes" id="UP001175226">
    <property type="component" value="Unassembled WGS sequence"/>
</dbReference>
<dbReference type="EMBL" id="JAUEPT010000001">
    <property type="protein sequence ID" value="KAK0456512.1"/>
    <property type="molecule type" value="Genomic_DNA"/>
</dbReference>
<keyword evidence="1" id="KW-0472">Membrane</keyword>
<keyword evidence="1" id="KW-0812">Transmembrane</keyword>
<evidence type="ECO:0000313" key="3">
    <source>
        <dbReference type="Proteomes" id="UP001175226"/>
    </source>
</evidence>
<keyword evidence="3" id="KW-1185">Reference proteome</keyword>
<protein>
    <submittedName>
        <fullName evidence="2">Uncharacterized protein</fullName>
    </submittedName>
</protein>
<keyword evidence="1" id="KW-1133">Transmembrane helix</keyword>
<comment type="caution">
    <text evidence="2">The sequence shown here is derived from an EMBL/GenBank/DDBJ whole genome shotgun (WGS) entry which is preliminary data.</text>
</comment>
<gene>
    <name evidence="2" type="ORF">EV421DRAFT_66249</name>
</gene>
<organism evidence="2 3">
    <name type="scientific">Armillaria borealis</name>
    <dbReference type="NCBI Taxonomy" id="47425"/>
    <lineage>
        <taxon>Eukaryota</taxon>
        <taxon>Fungi</taxon>
        <taxon>Dikarya</taxon>
        <taxon>Basidiomycota</taxon>
        <taxon>Agaricomycotina</taxon>
        <taxon>Agaricomycetes</taxon>
        <taxon>Agaricomycetidae</taxon>
        <taxon>Agaricales</taxon>
        <taxon>Marasmiineae</taxon>
        <taxon>Physalacriaceae</taxon>
        <taxon>Armillaria</taxon>
    </lineage>
</organism>
<feature type="transmembrane region" description="Helical" evidence="1">
    <location>
        <begin position="49"/>
        <end position="72"/>
    </location>
</feature>